<proteinExistence type="inferred from homology"/>
<evidence type="ECO:0000313" key="5">
    <source>
        <dbReference type="EMBL" id="BBM83917.1"/>
    </source>
</evidence>
<keyword evidence="2" id="KW-0540">Nuclease</keyword>
<gene>
    <name evidence="5" type="ORF">UABAM_02272</name>
</gene>
<dbReference type="PANTHER" id="PTHR33607">
    <property type="entry name" value="ENDONUCLEASE-1"/>
    <property type="match status" value="1"/>
</dbReference>
<name>A0A5S9F2Q3_UABAM</name>
<feature type="domain" description="Endonuclease YhcR N-terminal" evidence="4">
    <location>
        <begin position="296"/>
        <end position="350"/>
    </location>
</feature>
<dbReference type="Pfam" id="PF04231">
    <property type="entry name" value="Endonuclease_1"/>
    <property type="match status" value="1"/>
</dbReference>
<reference evidence="5 6" key="1">
    <citation type="submission" date="2019-08" db="EMBL/GenBank/DDBJ databases">
        <title>Complete genome sequence of Candidatus Uab amorphum.</title>
        <authorList>
            <person name="Shiratori T."/>
            <person name="Suzuki S."/>
            <person name="Kakizawa Y."/>
            <person name="Ishida K."/>
        </authorList>
    </citation>
    <scope>NUCLEOTIDE SEQUENCE [LARGE SCALE GENOMIC DNA]</scope>
    <source>
        <strain evidence="5 6">SRT547</strain>
    </source>
</reference>
<evidence type="ECO:0000256" key="2">
    <source>
        <dbReference type="ARBA" id="ARBA00022722"/>
    </source>
</evidence>
<dbReference type="EMBL" id="AP019860">
    <property type="protein sequence ID" value="BBM83917.1"/>
    <property type="molecule type" value="Genomic_DNA"/>
</dbReference>
<dbReference type="InterPro" id="IPR045939">
    <property type="entry name" value="YhcR_N"/>
</dbReference>
<dbReference type="Proteomes" id="UP000326354">
    <property type="component" value="Chromosome"/>
</dbReference>
<evidence type="ECO:0000313" key="6">
    <source>
        <dbReference type="Proteomes" id="UP000326354"/>
    </source>
</evidence>
<comment type="similarity">
    <text evidence="1">Belongs to the EndA/NucM nuclease family.</text>
</comment>
<dbReference type="SUPFAM" id="SSF54060">
    <property type="entry name" value="His-Me finger endonucleases"/>
    <property type="match status" value="1"/>
</dbReference>
<dbReference type="GO" id="GO:0004518">
    <property type="term" value="F:nuclease activity"/>
    <property type="evidence" value="ECO:0007669"/>
    <property type="project" value="UniProtKB-KW"/>
</dbReference>
<evidence type="ECO:0000256" key="3">
    <source>
        <dbReference type="ARBA" id="ARBA00022801"/>
    </source>
</evidence>
<organism evidence="5 6">
    <name type="scientific">Uabimicrobium amorphum</name>
    <dbReference type="NCBI Taxonomy" id="2596890"/>
    <lineage>
        <taxon>Bacteria</taxon>
        <taxon>Pseudomonadati</taxon>
        <taxon>Planctomycetota</taxon>
        <taxon>Candidatus Uabimicrobiia</taxon>
        <taxon>Candidatus Uabimicrobiales</taxon>
        <taxon>Candidatus Uabimicrobiaceae</taxon>
        <taxon>Candidatus Uabimicrobium</taxon>
    </lineage>
</organism>
<keyword evidence="6" id="KW-1185">Reference proteome</keyword>
<sequence length="352" mass="39832">MKQYLCIFVVLSLLPIWGQGDYYEGTTGLKGKALKSKLHQIISGHKSYSYGELWNHLAYTDADPSNANNVILFYTGWSRSKNAHGGGVSQWNREHTWAKSRGQFGTAQPAGTDLHHIRPTDVSVNSKRGHLDFDNGGEIYQDNDGLTECRYDKDSWEPRKAVKGDVARIIFYMATRYEGQEGNVPDLKVTDIIMVDTKKGFHGKLSTLLKWHKEDPVDYFERRRNERVYELQKNRNPFIDHPEFVDQIWNGSDPDPDPDPDALTVTQALQKAHDQKVIVEGVISGGFNGIYGLSIADSKSTLVIQLPSQYRQQFNPNLNPAASGKRVRIVGTRDLYASEEGIKKLESIEFIK</sequence>
<evidence type="ECO:0000256" key="1">
    <source>
        <dbReference type="ARBA" id="ARBA00006429"/>
    </source>
</evidence>
<protein>
    <submittedName>
        <fullName evidence="5">Extracellular ribonuclease</fullName>
    </submittedName>
</protein>
<dbReference type="InterPro" id="IPR007346">
    <property type="entry name" value="Endonuclease-I"/>
</dbReference>
<accession>A0A5S9F2Q3</accession>
<dbReference type="PANTHER" id="PTHR33607:SF2">
    <property type="entry name" value="ENDONUCLEASE-1"/>
    <property type="match status" value="1"/>
</dbReference>
<dbReference type="GO" id="GO:0016787">
    <property type="term" value="F:hydrolase activity"/>
    <property type="evidence" value="ECO:0007669"/>
    <property type="project" value="UniProtKB-KW"/>
</dbReference>
<dbReference type="AlphaFoldDB" id="A0A5S9F2Q3"/>
<dbReference type="InterPro" id="IPR044925">
    <property type="entry name" value="His-Me_finger_sf"/>
</dbReference>
<evidence type="ECO:0000259" key="4">
    <source>
        <dbReference type="Pfam" id="PF19886"/>
    </source>
</evidence>
<dbReference type="KEGG" id="uam:UABAM_02272"/>
<dbReference type="Pfam" id="PF19886">
    <property type="entry name" value="DUF6359"/>
    <property type="match status" value="1"/>
</dbReference>
<keyword evidence="3" id="KW-0378">Hydrolase</keyword>